<dbReference type="EMBL" id="CAJRAF010000002">
    <property type="protein sequence ID" value="CAG5002614.1"/>
    <property type="molecule type" value="Genomic_DNA"/>
</dbReference>
<gene>
    <name evidence="1" type="ORF">DYBT9275_02929</name>
</gene>
<sequence>MKSKSVQNTLVSIFSLLAITASGVFGLEYCSSYKTSKTIHLDAPVITRKSIVINAPIEKVYRIFSDVDHWDKWQHEIVAPKINGAFQVGTSFDWKSNGLTITSTLQTVETNKMVGWSGPAFGAFAIHTWYFTEENDRTTIHVDESMEGWLVRLLQSKFQLSLDRSIEYWLNALKRESEKNH</sequence>
<organism evidence="1 2">
    <name type="scientific">Dyadobacter helix</name>
    <dbReference type="NCBI Taxonomy" id="2822344"/>
    <lineage>
        <taxon>Bacteria</taxon>
        <taxon>Pseudomonadati</taxon>
        <taxon>Bacteroidota</taxon>
        <taxon>Cytophagia</taxon>
        <taxon>Cytophagales</taxon>
        <taxon>Spirosomataceae</taxon>
        <taxon>Dyadobacter</taxon>
    </lineage>
</organism>
<dbReference type="Gene3D" id="3.30.530.20">
    <property type="match status" value="1"/>
</dbReference>
<name>A0A916N4W3_9BACT</name>
<dbReference type="RefSeq" id="WP_215239488.1">
    <property type="nucleotide sequence ID" value="NZ_CAJRAF010000002.1"/>
</dbReference>
<dbReference type="InterPro" id="IPR023393">
    <property type="entry name" value="START-like_dom_sf"/>
</dbReference>
<evidence type="ECO:0000313" key="2">
    <source>
        <dbReference type="Proteomes" id="UP000680038"/>
    </source>
</evidence>
<keyword evidence="2" id="KW-1185">Reference proteome</keyword>
<dbReference type="Proteomes" id="UP000680038">
    <property type="component" value="Unassembled WGS sequence"/>
</dbReference>
<proteinExistence type="predicted"/>
<dbReference type="SUPFAM" id="SSF55961">
    <property type="entry name" value="Bet v1-like"/>
    <property type="match status" value="1"/>
</dbReference>
<evidence type="ECO:0000313" key="1">
    <source>
        <dbReference type="EMBL" id="CAG5002614.1"/>
    </source>
</evidence>
<protein>
    <recommendedName>
        <fullName evidence="3">Polyketide cyclase / dehydrase and lipid transport</fullName>
    </recommendedName>
</protein>
<dbReference type="Pfam" id="PF10604">
    <property type="entry name" value="Polyketide_cyc2"/>
    <property type="match status" value="1"/>
</dbReference>
<dbReference type="InterPro" id="IPR019587">
    <property type="entry name" value="Polyketide_cyclase/dehydratase"/>
</dbReference>
<dbReference type="AlphaFoldDB" id="A0A916N4W3"/>
<accession>A0A916N4W3</accession>
<reference evidence="1" key="1">
    <citation type="submission" date="2021-04" db="EMBL/GenBank/DDBJ databases">
        <authorList>
            <person name="Rodrigo-Torres L."/>
            <person name="Arahal R. D."/>
            <person name="Lucena T."/>
        </authorList>
    </citation>
    <scope>NUCLEOTIDE SEQUENCE</scope>
    <source>
        <strain evidence="1">CECT 9275</strain>
    </source>
</reference>
<evidence type="ECO:0008006" key="3">
    <source>
        <dbReference type="Google" id="ProtNLM"/>
    </source>
</evidence>
<comment type="caution">
    <text evidence="1">The sequence shown here is derived from an EMBL/GenBank/DDBJ whole genome shotgun (WGS) entry which is preliminary data.</text>
</comment>